<dbReference type="Proteomes" id="UP000284779">
    <property type="component" value="Unassembled WGS sequence"/>
</dbReference>
<dbReference type="Pfam" id="PF11790">
    <property type="entry name" value="Glyco_hydro_cc"/>
    <property type="match status" value="1"/>
</dbReference>
<feature type="domain" description="Asl1-like glycosyl hydrolase catalytic" evidence="2">
    <location>
        <begin position="132"/>
        <end position="377"/>
    </location>
</feature>
<proteinExistence type="predicted"/>
<evidence type="ECO:0000313" key="4">
    <source>
        <dbReference type="EMBL" id="RHA57412.1"/>
    </source>
</evidence>
<comment type="caution">
    <text evidence="3">The sequence shown here is derived from an EMBL/GenBank/DDBJ whole genome shotgun (WGS) entry which is preliminary data.</text>
</comment>
<dbReference type="InterPro" id="IPR024655">
    <property type="entry name" value="Asl1_glyco_hydro_catalytic"/>
</dbReference>
<keyword evidence="1" id="KW-0732">Signal</keyword>
<dbReference type="SUPFAM" id="SSF51445">
    <property type="entry name" value="(Trans)glycosidases"/>
    <property type="match status" value="1"/>
</dbReference>
<dbReference type="EMBL" id="QSFD01000002">
    <property type="protein sequence ID" value="RHA20093.1"/>
    <property type="molecule type" value="Genomic_DNA"/>
</dbReference>
<keyword evidence="6" id="KW-1185">Reference proteome</keyword>
<dbReference type="GO" id="GO:0071966">
    <property type="term" value="P:fungal-type cell wall polysaccharide metabolic process"/>
    <property type="evidence" value="ECO:0007669"/>
    <property type="project" value="TreeGrafter"/>
</dbReference>
<dbReference type="EMBL" id="QSFO01000001">
    <property type="protein sequence ID" value="RHA57412.1"/>
    <property type="molecule type" value="Genomic_DNA"/>
</dbReference>
<dbReference type="Proteomes" id="UP000284598">
    <property type="component" value="Unassembled WGS sequence"/>
</dbReference>
<evidence type="ECO:0000313" key="5">
    <source>
        <dbReference type="Proteomes" id="UP000284598"/>
    </source>
</evidence>
<dbReference type="InterPro" id="IPR053183">
    <property type="entry name" value="ASL1"/>
</dbReference>
<feature type="chain" id="PRO_5038236900" description="Asl1-like glycosyl hydrolase catalytic domain-containing protein" evidence="1">
    <location>
        <begin position="25"/>
        <end position="514"/>
    </location>
</feature>
<gene>
    <name evidence="4" type="ORF">DW929_00850</name>
    <name evidence="3" type="ORF">DW944_02840</name>
</gene>
<dbReference type="PANTHER" id="PTHR34154">
    <property type="entry name" value="ALKALI-SENSITIVE LINKAGE PROTEIN 1"/>
    <property type="match status" value="1"/>
</dbReference>
<protein>
    <recommendedName>
        <fullName evidence="2">Asl1-like glycosyl hydrolase catalytic domain-containing protein</fullName>
    </recommendedName>
</protein>
<evidence type="ECO:0000313" key="3">
    <source>
        <dbReference type="EMBL" id="RHA20093.1"/>
    </source>
</evidence>
<sequence length="514" mass="58500">MKGFKRITSIVLALAMVVTSITISGPVTVKADNATDNWKANGIVSPKQDKLIGAGYIDVKWDNTLTDVSQYKVYVDGDLRATVSPSSDKTMSTEFYTTQVSEHNVYVVATLKNGSNVQTANRRFYVTKKGVCVNTKDMGTAVDPASMNVGWYYNWDWKSFKDMNFSNKKFDDLEFVPMIWGDSMTETSEIFDNVKSKGYKYLLAYNEPDLKWESNVRPDVMQYRWNDCVNNKGNVRLGSPAVSVFPTWSNDWWTPFWNSMAADKKNAMSFIAVHSYQKSYDGAKSALQYLQAIDECWETYHKPIWITEFAFWKFSINDVAGCAKVQEFMKIVIKGLNERSYVERYSWFCPNIEEDAASSSSIFNYKTGELTTLGKIYAQIGNPSGYNAKTYGVSSYISTNTSPAACAVAMPTTLYSAKAKKKAFKYQIKAVSRAAGYQVQYGVKKNMKGSKSKYVKKLNGTIKIKFTKKQKKKIKKKKLKRITYYVRVRAYKTLDGKRLYCAWSSKDKVKVKTR</sequence>
<evidence type="ECO:0000259" key="2">
    <source>
        <dbReference type="Pfam" id="PF11790"/>
    </source>
</evidence>
<dbReference type="RefSeq" id="WP_117969608.1">
    <property type="nucleotide sequence ID" value="NZ_CAUEJY010000010.1"/>
</dbReference>
<reference evidence="5 6" key="1">
    <citation type="submission" date="2018-08" db="EMBL/GenBank/DDBJ databases">
        <title>A genome reference for cultivated species of the human gut microbiota.</title>
        <authorList>
            <person name="Zou Y."/>
            <person name="Xue W."/>
            <person name="Luo G."/>
        </authorList>
    </citation>
    <scope>NUCLEOTIDE SEQUENCE [LARGE SCALE GENOMIC DNA]</scope>
    <source>
        <strain evidence="4 5">AM43-2</strain>
        <strain evidence="3 6">AM44-11BH</strain>
    </source>
</reference>
<dbReference type="InterPro" id="IPR017853">
    <property type="entry name" value="GH"/>
</dbReference>
<evidence type="ECO:0000256" key="1">
    <source>
        <dbReference type="SAM" id="SignalP"/>
    </source>
</evidence>
<dbReference type="PANTHER" id="PTHR34154:SF3">
    <property type="entry name" value="ALKALI-SENSITIVE LINKAGE PROTEIN 1"/>
    <property type="match status" value="1"/>
</dbReference>
<accession>A0A413RBR4</accession>
<dbReference type="AlphaFoldDB" id="A0A413RBR4"/>
<name>A0A413RBR4_9FIRM</name>
<evidence type="ECO:0000313" key="6">
    <source>
        <dbReference type="Proteomes" id="UP000284779"/>
    </source>
</evidence>
<feature type="signal peptide" evidence="1">
    <location>
        <begin position="1"/>
        <end position="24"/>
    </location>
</feature>
<organism evidence="3 6">
    <name type="scientific">Eubacterium ventriosum</name>
    <dbReference type="NCBI Taxonomy" id="39496"/>
    <lineage>
        <taxon>Bacteria</taxon>
        <taxon>Bacillati</taxon>
        <taxon>Bacillota</taxon>
        <taxon>Clostridia</taxon>
        <taxon>Eubacteriales</taxon>
        <taxon>Eubacteriaceae</taxon>
        <taxon>Eubacterium</taxon>
    </lineage>
</organism>